<gene>
    <name evidence="2" type="ORF">BN8_02839</name>
</gene>
<keyword evidence="1" id="KW-1133">Transmembrane helix</keyword>
<reference evidence="2 3" key="1">
    <citation type="journal article" date="2012" name="J. Bacteriol.">
        <title>Genome Sequence of the Filamentous Bacterium Fibrisoma limi BUZ 3T.</title>
        <authorList>
            <person name="Filippini M."/>
            <person name="Qi W."/>
            <person name="Jaenicke S."/>
            <person name="Goesmann A."/>
            <person name="Smits T.H."/>
            <person name="Bagheri H.C."/>
        </authorList>
    </citation>
    <scope>NUCLEOTIDE SEQUENCE [LARGE SCALE GENOMIC DNA]</scope>
    <source>
        <strain evidence="3">BUZ 3T</strain>
    </source>
</reference>
<dbReference type="EMBL" id="CAIT01000006">
    <property type="protein sequence ID" value="CCH53722.1"/>
    <property type="molecule type" value="Genomic_DNA"/>
</dbReference>
<keyword evidence="1" id="KW-0812">Transmembrane</keyword>
<organism evidence="2 3">
    <name type="scientific">Fibrisoma limi BUZ 3</name>
    <dbReference type="NCBI Taxonomy" id="1185876"/>
    <lineage>
        <taxon>Bacteria</taxon>
        <taxon>Pseudomonadati</taxon>
        <taxon>Bacteroidota</taxon>
        <taxon>Cytophagia</taxon>
        <taxon>Cytophagales</taxon>
        <taxon>Spirosomataceae</taxon>
        <taxon>Fibrisoma</taxon>
    </lineage>
</organism>
<evidence type="ECO:0000313" key="3">
    <source>
        <dbReference type="Proteomes" id="UP000009309"/>
    </source>
</evidence>
<keyword evidence="1" id="KW-0472">Membrane</keyword>
<accession>I2GIJ7</accession>
<feature type="transmembrane region" description="Helical" evidence="1">
    <location>
        <begin position="121"/>
        <end position="144"/>
    </location>
</feature>
<dbReference type="Proteomes" id="UP000009309">
    <property type="component" value="Unassembled WGS sequence"/>
</dbReference>
<sequence>MQHTIMASVIFFLITLLFWLGLAMLTASKPTLVGENAMGYGLGLAFLGLGFALSSLALTLTLLIKGNFYWVANGTSGRTAVVLIAWLCVVVTTFFCAVFKWEWHSDDDLTYPQFLHTIAVWHGQIWMPLLWLATCLISLNAEWLTSLSLTTVRVPFFLGLLLSGLYCGGLLVGYERDSAARAQAELESMQQQQDQWHQQNLDYIASQTSKDPIINILSYTNRFQYEDVRQAALEKVKAHPDWEAQILALLDHERTAREVYYFLDGNEVTQKEAFAKALNESLLPLATSIAADIRDSNNLQNWSFDMYGIERVLRAIDEQFQDMGVDFYPNVYRLRQALATTPPERFKGVTFNVTQVIDRWLQSHKR</sequence>
<feature type="transmembrane region" description="Helical" evidence="1">
    <location>
        <begin position="80"/>
        <end position="101"/>
    </location>
</feature>
<dbReference type="eggNOG" id="ENOG502ZAW5">
    <property type="taxonomic scope" value="Bacteria"/>
</dbReference>
<evidence type="ECO:0000256" key="1">
    <source>
        <dbReference type="SAM" id="Phobius"/>
    </source>
</evidence>
<feature type="transmembrane region" description="Helical" evidence="1">
    <location>
        <begin position="37"/>
        <end position="60"/>
    </location>
</feature>
<proteinExistence type="predicted"/>
<feature type="transmembrane region" description="Helical" evidence="1">
    <location>
        <begin position="156"/>
        <end position="174"/>
    </location>
</feature>
<comment type="caution">
    <text evidence="2">The sequence shown here is derived from an EMBL/GenBank/DDBJ whole genome shotgun (WGS) entry which is preliminary data.</text>
</comment>
<evidence type="ECO:0000313" key="2">
    <source>
        <dbReference type="EMBL" id="CCH53722.1"/>
    </source>
</evidence>
<keyword evidence="3" id="KW-1185">Reference proteome</keyword>
<dbReference type="AlphaFoldDB" id="I2GIJ7"/>
<name>I2GIJ7_9BACT</name>
<protein>
    <submittedName>
        <fullName evidence="2">Uncharacterized protein</fullName>
    </submittedName>
</protein>